<evidence type="ECO:0000256" key="2">
    <source>
        <dbReference type="ARBA" id="ARBA00022737"/>
    </source>
</evidence>
<dbReference type="InterPro" id="IPR015943">
    <property type="entry name" value="WD40/YVTN_repeat-like_dom_sf"/>
</dbReference>
<protein>
    <recommendedName>
        <fullName evidence="5">Anaphase-promoting complex subunit 4 WD40 domain-containing protein</fullName>
    </recommendedName>
</protein>
<dbReference type="InterPro" id="IPR051510">
    <property type="entry name" value="SKI8"/>
</dbReference>
<reference evidence="3 4" key="1">
    <citation type="journal article" date="2018" name="Evol. Lett.">
        <title>Horizontal gene cluster transfer increased hallucinogenic mushroom diversity.</title>
        <authorList>
            <person name="Reynolds H.T."/>
            <person name="Vijayakumar V."/>
            <person name="Gluck-Thaler E."/>
            <person name="Korotkin H.B."/>
            <person name="Matheny P.B."/>
            <person name="Slot J.C."/>
        </authorList>
    </citation>
    <scope>NUCLEOTIDE SEQUENCE [LARGE SCALE GENOMIC DNA]</scope>
    <source>
        <strain evidence="3 4">2629</strain>
    </source>
</reference>
<dbReference type="AlphaFoldDB" id="A0A409WI35"/>
<accession>A0A409WI35</accession>
<dbReference type="PANTHER" id="PTHR44090:SF1">
    <property type="entry name" value="SUPERKILLER COMPLEX PROTEIN 8"/>
    <property type="match status" value="1"/>
</dbReference>
<dbReference type="GO" id="GO:0016593">
    <property type="term" value="C:Cdc73/Paf1 complex"/>
    <property type="evidence" value="ECO:0007669"/>
    <property type="project" value="TreeGrafter"/>
</dbReference>
<evidence type="ECO:0000256" key="1">
    <source>
        <dbReference type="ARBA" id="ARBA00022574"/>
    </source>
</evidence>
<gene>
    <name evidence="3" type="ORF">CVT24_006424</name>
</gene>
<dbReference type="InterPro" id="IPR036322">
    <property type="entry name" value="WD40_repeat_dom_sf"/>
</dbReference>
<organism evidence="3 4">
    <name type="scientific">Panaeolus cyanescens</name>
    <dbReference type="NCBI Taxonomy" id="181874"/>
    <lineage>
        <taxon>Eukaryota</taxon>
        <taxon>Fungi</taxon>
        <taxon>Dikarya</taxon>
        <taxon>Basidiomycota</taxon>
        <taxon>Agaricomycotina</taxon>
        <taxon>Agaricomycetes</taxon>
        <taxon>Agaricomycetidae</taxon>
        <taxon>Agaricales</taxon>
        <taxon>Agaricineae</taxon>
        <taxon>Galeropsidaceae</taxon>
        <taxon>Panaeolus</taxon>
    </lineage>
</organism>
<evidence type="ECO:0000313" key="3">
    <source>
        <dbReference type="EMBL" id="PPQ78141.1"/>
    </source>
</evidence>
<evidence type="ECO:0008006" key="5">
    <source>
        <dbReference type="Google" id="ProtNLM"/>
    </source>
</evidence>
<keyword evidence="4" id="KW-1185">Reference proteome</keyword>
<dbReference type="Proteomes" id="UP000284842">
    <property type="component" value="Unassembled WGS sequence"/>
</dbReference>
<comment type="caution">
    <text evidence="3">The sequence shown here is derived from an EMBL/GenBank/DDBJ whole genome shotgun (WGS) entry which is preliminary data.</text>
</comment>
<proteinExistence type="predicted"/>
<keyword evidence="1" id="KW-0853">WD repeat</keyword>
<name>A0A409WI35_9AGAR</name>
<sequence length="498" mass="55030">MSLTQFMDRYISAPRSRYRLTKVLYGSKGPINCVTFLDHRLLLSGSDDHVVNVYDLNRMALIQRLSDRDGMWGQITCIARVNTADGPQGFVVGTGRGRLISFRRQVKDGDQFAEMDCQKLFSEPGDYVESLAFDPHTNFIACSSKYGHLTLCLVGPNGTLTKKWTIERAGGQDQIIRAMHFIVQGTKLITYSMQNSRVCTRDTATGAEINDDRRCLQNFVYVPLLFSVMDREWVTDVRFIFWLSSANLDYNPESQCIVVDNLTSGFDLYAWNKPSPKKKFDTKRANPAFTVDVKFAESGSLIVGGSDHGIVYIFDTGTGELLQRLYQDTPSTPIQSLATWTTPDGDHIIVSGSSSSSTPTLHVWQKPRTTVATVSQATTQHPRSFAHVVSPLYHTAVLILALSSLGRMLFPAGTDGVFLWASRLVRNILDILDFWTPNAPSTITTNALPTVITSTVASTFTSTISSIVTTTVIESIITSTVALTVTSTVLPTPTSNIF</sequence>
<dbReference type="SUPFAM" id="SSF50978">
    <property type="entry name" value="WD40 repeat-like"/>
    <property type="match status" value="1"/>
</dbReference>
<dbReference type="EMBL" id="NHTK01005473">
    <property type="protein sequence ID" value="PPQ78141.1"/>
    <property type="molecule type" value="Genomic_DNA"/>
</dbReference>
<dbReference type="InterPro" id="IPR001680">
    <property type="entry name" value="WD40_rpt"/>
</dbReference>
<dbReference type="PANTHER" id="PTHR44090">
    <property type="entry name" value="WD REPEAT-CONTAINING PROTEIN 61"/>
    <property type="match status" value="1"/>
</dbReference>
<evidence type="ECO:0000313" key="4">
    <source>
        <dbReference type="Proteomes" id="UP000284842"/>
    </source>
</evidence>
<dbReference type="OrthoDB" id="2654453at2759"/>
<dbReference type="InParanoid" id="A0A409WI35"/>
<dbReference type="SMART" id="SM00320">
    <property type="entry name" value="WD40"/>
    <property type="match status" value="4"/>
</dbReference>
<dbReference type="Pfam" id="PF00400">
    <property type="entry name" value="WD40"/>
    <property type="match status" value="1"/>
</dbReference>
<dbReference type="Gene3D" id="2.130.10.10">
    <property type="entry name" value="YVTN repeat-like/Quinoprotein amine dehydrogenase"/>
    <property type="match status" value="2"/>
</dbReference>
<keyword evidence="2" id="KW-0677">Repeat</keyword>